<dbReference type="EMBL" id="WKFB01000140">
    <property type="protein sequence ID" value="KAF6734233.1"/>
    <property type="molecule type" value="Genomic_DNA"/>
</dbReference>
<accession>A0A834FHG6</accession>
<name>A0A834FHG6_ORYME</name>
<evidence type="ECO:0000313" key="3">
    <source>
        <dbReference type="Proteomes" id="UP000646548"/>
    </source>
</evidence>
<dbReference type="Proteomes" id="UP000646548">
    <property type="component" value="Unassembled WGS sequence"/>
</dbReference>
<protein>
    <submittedName>
        <fullName evidence="2">Uncharacterized protein</fullName>
    </submittedName>
</protein>
<evidence type="ECO:0000256" key="1">
    <source>
        <dbReference type="SAM" id="MobiDB-lite"/>
    </source>
</evidence>
<proteinExistence type="predicted"/>
<feature type="region of interest" description="Disordered" evidence="1">
    <location>
        <begin position="155"/>
        <end position="201"/>
    </location>
</feature>
<organism evidence="2 3">
    <name type="scientific">Oryzias melastigma</name>
    <name type="common">Marine medaka</name>
    <dbReference type="NCBI Taxonomy" id="30732"/>
    <lineage>
        <taxon>Eukaryota</taxon>
        <taxon>Metazoa</taxon>
        <taxon>Chordata</taxon>
        <taxon>Craniata</taxon>
        <taxon>Vertebrata</taxon>
        <taxon>Euteleostomi</taxon>
        <taxon>Actinopterygii</taxon>
        <taxon>Neopterygii</taxon>
        <taxon>Teleostei</taxon>
        <taxon>Neoteleostei</taxon>
        <taxon>Acanthomorphata</taxon>
        <taxon>Ovalentaria</taxon>
        <taxon>Atherinomorphae</taxon>
        <taxon>Beloniformes</taxon>
        <taxon>Adrianichthyidae</taxon>
        <taxon>Oryziinae</taxon>
        <taxon>Oryzias</taxon>
    </lineage>
</organism>
<reference evidence="2" key="1">
    <citation type="journal article" name="BMC Genomics">
        <title>Long-read sequencing and de novo genome assembly of marine medaka (Oryzias melastigma).</title>
        <authorList>
            <person name="Liang P."/>
            <person name="Saqib H.S.A."/>
            <person name="Ni X."/>
            <person name="Shen Y."/>
        </authorList>
    </citation>
    <scope>NUCLEOTIDE SEQUENCE</scope>
    <source>
        <strain evidence="2">Bigg-433</strain>
    </source>
</reference>
<comment type="caution">
    <text evidence="2">The sequence shown here is derived from an EMBL/GenBank/DDBJ whole genome shotgun (WGS) entry which is preliminary data.</text>
</comment>
<gene>
    <name evidence="2" type="ORF">FQA47_013207</name>
</gene>
<evidence type="ECO:0000313" key="2">
    <source>
        <dbReference type="EMBL" id="KAF6734233.1"/>
    </source>
</evidence>
<feature type="region of interest" description="Disordered" evidence="1">
    <location>
        <begin position="1"/>
        <end position="115"/>
    </location>
</feature>
<sequence length="201" mass="22826">MFETRMFTKFRQNRQRTGRNQNSAGPTEPGLPPPGWCSGRRFWKDAESRTPWSITPVLHASIPPRTRERRVPRQRPGRCPPTPPQRPRTKPGAPQTHACGIGVNRSRTGGHRHADGAARPLRTTYITRARARARLNAPCKKAAGWMLSERRAAGAARADCGRIPKPRTVPQIPRLMPRSEPNRYLQWNPPLWTNSRSERGR</sequence>
<dbReference type="AlphaFoldDB" id="A0A834FHG6"/>